<comment type="caution">
    <text evidence="1">The sequence shown here is derived from an EMBL/GenBank/DDBJ whole genome shotgun (WGS) entry which is preliminary data.</text>
</comment>
<keyword evidence="2" id="KW-1185">Reference proteome</keyword>
<dbReference type="EMBL" id="BGZK01001870">
    <property type="protein sequence ID" value="GBP87599.1"/>
    <property type="molecule type" value="Genomic_DNA"/>
</dbReference>
<accession>A0A4C1ZL03</accession>
<name>A0A4C1ZL03_EUMVA</name>
<dbReference type="InterPro" id="IPR047801">
    <property type="entry name" value="Peptidase_C45"/>
</dbReference>
<organism evidence="1 2">
    <name type="scientific">Eumeta variegata</name>
    <name type="common">Bagworm moth</name>
    <name type="synonym">Eumeta japonica</name>
    <dbReference type="NCBI Taxonomy" id="151549"/>
    <lineage>
        <taxon>Eukaryota</taxon>
        <taxon>Metazoa</taxon>
        <taxon>Ecdysozoa</taxon>
        <taxon>Arthropoda</taxon>
        <taxon>Hexapoda</taxon>
        <taxon>Insecta</taxon>
        <taxon>Pterygota</taxon>
        <taxon>Neoptera</taxon>
        <taxon>Endopterygota</taxon>
        <taxon>Lepidoptera</taxon>
        <taxon>Glossata</taxon>
        <taxon>Ditrysia</taxon>
        <taxon>Tineoidea</taxon>
        <taxon>Psychidae</taxon>
        <taxon>Oiketicinae</taxon>
        <taxon>Eumeta</taxon>
    </lineage>
</organism>
<reference evidence="1 2" key="1">
    <citation type="journal article" date="2019" name="Commun. Biol.">
        <title>The bagworm genome reveals a unique fibroin gene that provides high tensile strength.</title>
        <authorList>
            <person name="Kono N."/>
            <person name="Nakamura H."/>
            <person name="Ohtoshi R."/>
            <person name="Tomita M."/>
            <person name="Numata K."/>
            <person name="Arakawa K."/>
        </authorList>
    </citation>
    <scope>NUCLEOTIDE SEQUENCE [LARGE SCALE GENOMIC DNA]</scope>
</reference>
<sequence>MLAAKNYEEAHRILLDEGLGAANGFSVNMFWTDGQGWRDTTLYNLEVAPSKTEEARSQLDVRCFCWAPDAASAEPLIHCNRYERLNVEEVKGPIIESSIARLKVIHSQEVPAAREHIIELLSDTSGIDYRIFESRKDWEVLTIAIGDILVRDPPIDAQHELGNH</sequence>
<proteinExistence type="predicted"/>
<gene>
    <name evidence="1" type="ORF">EVAR_99654_1</name>
</gene>
<evidence type="ECO:0000313" key="1">
    <source>
        <dbReference type="EMBL" id="GBP87599.1"/>
    </source>
</evidence>
<protein>
    <submittedName>
        <fullName evidence="1">Uncharacterized protein</fullName>
    </submittedName>
</protein>
<evidence type="ECO:0000313" key="2">
    <source>
        <dbReference type="Proteomes" id="UP000299102"/>
    </source>
</evidence>
<dbReference type="PANTHER" id="PTHR34180:SF1">
    <property type="entry name" value="BETA-ALANYL-DOPAMINE_CARCININE HYDROLASE"/>
    <property type="match status" value="1"/>
</dbReference>
<dbReference type="STRING" id="151549.A0A4C1ZL03"/>
<dbReference type="PANTHER" id="PTHR34180">
    <property type="entry name" value="PEPTIDASE C45"/>
    <property type="match status" value="1"/>
</dbReference>
<dbReference type="OrthoDB" id="189997at2759"/>
<dbReference type="AlphaFoldDB" id="A0A4C1ZL03"/>
<dbReference type="Gene3D" id="3.60.60.10">
    <property type="entry name" value="Penicillin V Acylase, Chain A"/>
    <property type="match status" value="1"/>
</dbReference>
<dbReference type="Proteomes" id="UP000299102">
    <property type="component" value="Unassembled WGS sequence"/>
</dbReference>